<dbReference type="PANTHER" id="PTHR33598:SF4">
    <property type="entry name" value="OS02G0833400 PROTEIN"/>
    <property type="match status" value="1"/>
</dbReference>
<dbReference type="EMBL" id="CAKKNE010000005">
    <property type="protein sequence ID" value="CAH0378011.1"/>
    <property type="molecule type" value="Genomic_DNA"/>
</dbReference>
<keyword evidence="5" id="KW-1185">Reference proteome</keyword>
<gene>
    <name evidence="4" type="ORF">PECAL_5P25310</name>
</gene>
<dbReference type="InterPro" id="IPR008479">
    <property type="entry name" value="DUF760"/>
</dbReference>
<accession>A0A8J2X278</accession>
<name>A0A8J2X278_9STRA</name>
<feature type="coiled-coil region" evidence="1">
    <location>
        <begin position="203"/>
        <end position="237"/>
    </location>
</feature>
<dbReference type="PANTHER" id="PTHR33598">
    <property type="entry name" value="OS02G0833400 PROTEIN"/>
    <property type="match status" value="1"/>
</dbReference>
<proteinExistence type="predicted"/>
<protein>
    <submittedName>
        <fullName evidence="4">Uncharacterized protein</fullName>
    </submittedName>
</protein>
<dbReference type="Pfam" id="PF05542">
    <property type="entry name" value="DUF760"/>
    <property type="match status" value="2"/>
</dbReference>
<reference evidence="4" key="1">
    <citation type="submission" date="2021-11" db="EMBL/GenBank/DDBJ databases">
        <authorList>
            <consortium name="Genoscope - CEA"/>
            <person name="William W."/>
        </authorList>
    </citation>
    <scope>NUCLEOTIDE SEQUENCE</scope>
</reference>
<evidence type="ECO:0000313" key="5">
    <source>
        <dbReference type="Proteomes" id="UP000789595"/>
    </source>
</evidence>
<evidence type="ECO:0000256" key="2">
    <source>
        <dbReference type="SAM" id="MobiDB-lite"/>
    </source>
</evidence>
<dbReference type="OrthoDB" id="4115at2759"/>
<evidence type="ECO:0000256" key="3">
    <source>
        <dbReference type="SAM" id="SignalP"/>
    </source>
</evidence>
<comment type="caution">
    <text evidence="4">The sequence shown here is derived from an EMBL/GenBank/DDBJ whole genome shotgun (WGS) entry which is preliminary data.</text>
</comment>
<evidence type="ECO:0000256" key="1">
    <source>
        <dbReference type="SAM" id="Coils"/>
    </source>
</evidence>
<organism evidence="4 5">
    <name type="scientific">Pelagomonas calceolata</name>
    <dbReference type="NCBI Taxonomy" id="35677"/>
    <lineage>
        <taxon>Eukaryota</taxon>
        <taxon>Sar</taxon>
        <taxon>Stramenopiles</taxon>
        <taxon>Ochrophyta</taxon>
        <taxon>Pelagophyceae</taxon>
        <taxon>Pelagomonadales</taxon>
        <taxon>Pelagomonadaceae</taxon>
        <taxon>Pelagomonas</taxon>
    </lineage>
</organism>
<keyword evidence="1" id="KW-0175">Coiled coil</keyword>
<dbReference type="Proteomes" id="UP000789595">
    <property type="component" value="Unassembled WGS sequence"/>
</dbReference>
<feature type="signal peptide" evidence="3">
    <location>
        <begin position="1"/>
        <end position="20"/>
    </location>
</feature>
<feature type="chain" id="PRO_5035249026" evidence="3">
    <location>
        <begin position="21"/>
        <end position="334"/>
    </location>
</feature>
<sequence>MMAVPRPALAWIAALALATAFVPPLRRHAQLKPVSSTARRRPTLLRATDEPRSDNGTRDDEFDLEPRAAKDDAPTAALAKSDDETNPYYKVVAALSPGEIIGRFAATAPPRVQDAVKQTIMGLLGNAGSFALETATVTTSEKLANLMFQLQMTGYMFKNAEYRLSLSRSLQDVPALMPGEDDSSSLPPVEGQVKVNVMGEEVAIDADAYMAELREEVETLRTELDRVEEARREATQSDLLAYVRSLPEQQMAALTSEITDDVLDGMKKLVYSIMKGMGTSSVEANTLLQQSGSAMAQLCMWQLAIGYNLRELEVKNALSKQLEAGDDGGDAVDA</sequence>
<dbReference type="AlphaFoldDB" id="A0A8J2X278"/>
<feature type="compositionally biased region" description="Basic and acidic residues" evidence="2">
    <location>
        <begin position="47"/>
        <end position="73"/>
    </location>
</feature>
<evidence type="ECO:0000313" key="4">
    <source>
        <dbReference type="EMBL" id="CAH0378011.1"/>
    </source>
</evidence>
<keyword evidence="3" id="KW-0732">Signal</keyword>
<feature type="region of interest" description="Disordered" evidence="2">
    <location>
        <begin position="32"/>
        <end position="80"/>
    </location>
</feature>